<organism evidence="6 7">
    <name type="scientific">Haloactinomyces albus</name>
    <dbReference type="NCBI Taxonomy" id="1352928"/>
    <lineage>
        <taxon>Bacteria</taxon>
        <taxon>Bacillati</taxon>
        <taxon>Actinomycetota</taxon>
        <taxon>Actinomycetes</taxon>
        <taxon>Actinopolysporales</taxon>
        <taxon>Actinopolysporaceae</taxon>
        <taxon>Haloactinomyces</taxon>
    </lineage>
</organism>
<evidence type="ECO:0000256" key="4">
    <source>
        <dbReference type="SAM" id="MobiDB-lite"/>
    </source>
</evidence>
<comment type="caution">
    <text evidence="6">The sequence shown here is derived from an EMBL/GenBank/DDBJ whole genome shotgun (WGS) entry which is preliminary data.</text>
</comment>
<keyword evidence="1" id="KW-0805">Transcription regulation</keyword>
<dbReference type="InterPro" id="IPR028978">
    <property type="entry name" value="Chorismate_lyase_/UTRA_dom_sf"/>
</dbReference>
<feature type="domain" description="HTH gntR-type" evidence="5">
    <location>
        <begin position="26"/>
        <end position="92"/>
    </location>
</feature>
<reference evidence="6" key="1">
    <citation type="submission" date="2023-07" db="EMBL/GenBank/DDBJ databases">
        <title>Sequencing the genomes of 1000 actinobacteria strains.</title>
        <authorList>
            <person name="Klenk H.-P."/>
        </authorList>
    </citation>
    <scope>NUCLEOTIDE SEQUENCE</scope>
    <source>
        <strain evidence="6">DSM 45977</strain>
    </source>
</reference>
<evidence type="ECO:0000313" key="7">
    <source>
        <dbReference type="Proteomes" id="UP001180845"/>
    </source>
</evidence>
<dbReference type="EMBL" id="JAVDXW010000001">
    <property type="protein sequence ID" value="MDR7302601.1"/>
    <property type="molecule type" value="Genomic_DNA"/>
</dbReference>
<dbReference type="GO" id="GO:0045892">
    <property type="term" value="P:negative regulation of DNA-templated transcription"/>
    <property type="evidence" value="ECO:0007669"/>
    <property type="project" value="TreeGrafter"/>
</dbReference>
<sequence length="258" mass="28824">MRTESGGPPHRAGEPVRAGVPEHGRIPRYYAVKTELLELIEELGEGTALPAERELAHRHGVSRVTLRQAVCELVLEGKLLRRQGSRTVVAPPKVLQPLALTSYTEGVREQGIEPGRTVITAETLRADPELAADLRIDTDTDAAVVHLERVLLADGERVGLESTYLPQHRFPRLLEEFAPDGSLYAHLREQRGVVFGEAEERIETVLATPREALLIGTNPSVPMILLHRLSWDSDGKPIERVRSLFRGDRFSFVTRLYR</sequence>
<evidence type="ECO:0000256" key="2">
    <source>
        <dbReference type="ARBA" id="ARBA00023125"/>
    </source>
</evidence>
<dbReference type="SUPFAM" id="SSF46785">
    <property type="entry name" value="Winged helix' DNA-binding domain"/>
    <property type="match status" value="1"/>
</dbReference>
<evidence type="ECO:0000259" key="5">
    <source>
        <dbReference type="PROSITE" id="PS50949"/>
    </source>
</evidence>
<dbReference type="SUPFAM" id="SSF64288">
    <property type="entry name" value="Chorismate lyase-like"/>
    <property type="match status" value="1"/>
</dbReference>
<dbReference type="Proteomes" id="UP001180845">
    <property type="component" value="Unassembled WGS sequence"/>
</dbReference>
<dbReference type="Gene3D" id="1.10.10.10">
    <property type="entry name" value="Winged helix-like DNA-binding domain superfamily/Winged helix DNA-binding domain"/>
    <property type="match status" value="1"/>
</dbReference>
<dbReference type="PANTHER" id="PTHR44846:SF1">
    <property type="entry name" value="MANNOSYL-D-GLYCERATE TRANSPORT_METABOLISM SYSTEM REPRESSOR MNGR-RELATED"/>
    <property type="match status" value="1"/>
</dbReference>
<gene>
    <name evidence="6" type="ORF">JOF55_002782</name>
</gene>
<accession>A0AAE3ZCW8</accession>
<dbReference type="InterPro" id="IPR000524">
    <property type="entry name" value="Tscrpt_reg_HTH_GntR"/>
</dbReference>
<dbReference type="GO" id="GO:0003700">
    <property type="term" value="F:DNA-binding transcription factor activity"/>
    <property type="evidence" value="ECO:0007669"/>
    <property type="project" value="InterPro"/>
</dbReference>
<dbReference type="SMART" id="SM00345">
    <property type="entry name" value="HTH_GNTR"/>
    <property type="match status" value="1"/>
</dbReference>
<evidence type="ECO:0000313" key="6">
    <source>
        <dbReference type="EMBL" id="MDR7302601.1"/>
    </source>
</evidence>
<evidence type="ECO:0000256" key="1">
    <source>
        <dbReference type="ARBA" id="ARBA00023015"/>
    </source>
</evidence>
<keyword evidence="7" id="KW-1185">Reference proteome</keyword>
<proteinExistence type="predicted"/>
<dbReference type="GO" id="GO:0003677">
    <property type="term" value="F:DNA binding"/>
    <property type="evidence" value="ECO:0007669"/>
    <property type="project" value="UniProtKB-KW"/>
</dbReference>
<dbReference type="InterPro" id="IPR050679">
    <property type="entry name" value="Bact_HTH_transcr_reg"/>
</dbReference>
<keyword evidence="3" id="KW-0804">Transcription</keyword>
<dbReference type="Pfam" id="PF07702">
    <property type="entry name" value="UTRA"/>
    <property type="match status" value="1"/>
</dbReference>
<dbReference type="InterPro" id="IPR036390">
    <property type="entry name" value="WH_DNA-bd_sf"/>
</dbReference>
<dbReference type="InterPro" id="IPR011663">
    <property type="entry name" value="UTRA"/>
</dbReference>
<feature type="region of interest" description="Disordered" evidence="4">
    <location>
        <begin position="1"/>
        <end position="20"/>
    </location>
</feature>
<dbReference type="PANTHER" id="PTHR44846">
    <property type="entry name" value="MANNOSYL-D-GLYCERATE TRANSPORT/METABOLISM SYSTEM REPRESSOR MNGR-RELATED"/>
    <property type="match status" value="1"/>
</dbReference>
<dbReference type="Pfam" id="PF00392">
    <property type="entry name" value="GntR"/>
    <property type="match status" value="1"/>
</dbReference>
<evidence type="ECO:0000256" key="3">
    <source>
        <dbReference type="ARBA" id="ARBA00023163"/>
    </source>
</evidence>
<dbReference type="InterPro" id="IPR036388">
    <property type="entry name" value="WH-like_DNA-bd_sf"/>
</dbReference>
<dbReference type="PROSITE" id="PS50949">
    <property type="entry name" value="HTH_GNTR"/>
    <property type="match status" value="1"/>
</dbReference>
<protein>
    <submittedName>
        <fullName evidence="6">GntR family transcriptional regulator</fullName>
    </submittedName>
</protein>
<dbReference type="PRINTS" id="PR00035">
    <property type="entry name" value="HTHGNTR"/>
</dbReference>
<dbReference type="RefSeq" id="WP_310274261.1">
    <property type="nucleotide sequence ID" value="NZ_JAVDXW010000001.1"/>
</dbReference>
<dbReference type="SMART" id="SM00866">
    <property type="entry name" value="UTRA"/>
    <property type="match status" value="1"/>
</dbReference>
<dbReference type="Gene3D" id="3.40.1410.10">
    <property type="entry name" value="Chorismate lyase-like"/>
    <property type="match status" value="1"/>
</dbReference>
<name>A0AAE3ZCW8_9ACTN</name>
<dbReference type="AlphaFoldDB" id="A0AAE3ZCW8"/>
<keyword evidence="2" id="KW-0238">DNA-binding</keyword>